<feature type="region of interest" description="Disordered" evidence="8">
    <location>
        <begin position="593"/>
        <end position="624"/>
    </location>
</feature>
<evidence type="ECO:0000313" key="10">
    <source>
        <dbReference type="EMBL" id="KAF2148960.1"/>
    </source>
</evidence>
<dbReference type="GO" id="GO:0071169">
    <property type="term" value="P:establishment of protein localization to chromatin"/>
    <property type="evidence" value="ECO:0007669"/>
    <property type="project" value="TreeGrafter"/>
</dbReference>
<sequence length="1826" mass="200515">MANNYDHTWGNVLHSTPRIPTVDEVLPFSPFTSIIPFDTEAVPPPLALTGTAPLRILSQEQRAAARAVLQSLDREASSAERAHDRLQRTLADVQRLITAADRPKFKLKTPSSFASSSTASSRYHTLTPARNPLRHLSPFARKVLDGASNGPTQHTSTPSSHKADAINRRGSATAFPGTFAPQINPSQASSYAARSTDQAYPPHVHSLPAQHHNNAAQPPSQRQIFIKNPVLSQEELDQYETIRVAQPSIVNTDTKSVINGFAHSQETSAAADHRQKATGAIERFSTLISDIFEAEIDFESGEEQAKQFFTTADTSDGALTILQPEIQFRLDKTTTSLSRFKAVSSIPVDDLSRVQKLCSITIRASLDKYLGIGSGWDNEDVQEWIDKLGLADQAFVAARTILRVMNSGIEEKQLFSEEILTTLLDFVKHTVDSCVITTVEMRPSGEGDDAFKIAHRHKEKITRVFGSLTKTINLLGDVIHAVDLDDTVLTSVESLCIALIFVENAPSEANSALGIQIFERVRRAAMDALAKLFDHNPSHRQSIFDDVLTSLERLPVSRQSSRQYSLPDAKSIQLVSALLLRLVQTSAIAVSPGTQTSGMKKESPEDSEEDAENEDDADFDIDFSDNQAKARKKNKRLHRAGDGLELESLIIPAYDKALNHARYVTNFLVSRALTSTKSSGEPYRVLLDIFIDDFINVLGNTDWPAAEMMLRQLLTRFWEITENNKNPVPSKAMALELMGSMLTGITDMRLKATEMVEKAQDDTPLFRRLRKLYAQIESDEATDDDGLSAQGPYRAVLEFLRVRPETDANVSTALGYHITQWAHQVVRPSGRESAEPSEILMPNLGSVLEGLIRNPENFDIDGDGTTASTLEGRLGAIMVTMRLPFCRLFNQIFNKLLTSMSSDQASLRSKSLRSVEDVLTKDPSILDRGGFVLNNIARCMTDSSPLVRDAALGLLASCLNLRQKLDINAYEHILKRTTDSAINVRKRAIKLSKDIYLRNEQTVIRAKTADALIHCVSDPEPSVVELGRQTLEEIWIAPFYGLTKSDTQDARAKTKLAVQVSLIIETVHRNSGILLVLQDILEDMMSPKSKTSANNIAVCKAFVHLMVDAIVDEDALPGKSPKAAIMQALSVFAQARPKLFASAQVQPLLPYLKNLQSGEDLDVYRYAIVILRCTLPQISNLPQNVLLDTQTSLLGNVSKLPGSELKEAASCLWALSSMSKSTDKLVAVTRSAMENLKARSTQNLSDAKIGRQAERLLLLVGHFVSAFDLDTNIEAFRAKFPNSKSSQVVAIATEIVCPLTSPKVPAGIRAIALEAQLCVCHAWPNQYLRSDVGKAIELVLQAQDPALELVLMRAWRDFFVPGSDRRPVDDKQSNGATGIGAERIEKTYVATDRDGASTSLAQRFMSNIIRISLNSTGDLSVMSAQVVTSINKLGLVHPKESASALVALETSPNASIAKLAFEEHNAMFSKHESIFEKETIRAVQQAFEYQRNTIKDVRGFTGSPPSPKLQLFWDVLKNASAKVRKKFLANICGHLDFQHGKLNMTAKMPVHVELTEFCVQNLALFDYTKLDDLQTLVDGLEKVFASTGTAIAHGIEATIVHKGAVEHASQGYASTDPGASSMLNNNGFSHFAPEPSLAAAPRPIDPSILRELAAGAQILTLIWDLRTYLRRVYSLAKSTPAGARGRPLKDPSKAKEVVRAPQRIPNALAMTEKFLRRTAEIIAAMGNESAQRALCVQFQTLMAVDDEVKIKPEAEVGEESFFELQDEIVFGAGSMSGDDESSAGGTPRKGRKRKAGGTPGGTPRKKRAGGRSRSRDRSFGDDDEWG</sequence>
<accession>A0A9P4IWG3</accession>
<reference evidence="10" key="1">
    <citation type="journal article" date="2020" name="Stud. Mycol.">
        <title>101 Dothideomycetes genomes: a test case for predicting lifestyles and emergence of pathogens.</title>
        <authorList>
            <person name="Haridas S."/>
            <person name="Albert R."/>
            <person name="Binder M."/>
            <person name="Bloem J."/>
            <person name="Labutti K."/>
            <person name="Salamov A."/>
            <person name="Andreopoulos B."/>
            <person name="Baker S."/>
            <person name="Barry K."/>
            <person name="Bills G."/>
            <person name="Bluhm B."/>
            <person name="Cannon C."/>
            <person name="Castanera R."/>
            <person name="Culley D."/>
            <person name="Daum C."/>
            <person name="Ezra D."/>
            <person name="Gonzalez J."/>
            <person name="Henrissat B."/>
            <person name="Kuo A."/>
            <person name="Liang C."/>
            <person name="Lipzen A."/>
            <person name="Lutzoni F."/>
            <person name="Magnuson J."/>
            <person name="Mondo S."/>
            <person name="Nolan M."/>
            <person name="Ohm R."/>
            <person name="Pangilinan J."/>
            <person name="Park H.-J."/>
            <person name="Ramirez L."/>
            <person name="Alfaro M."/>
            <person name="Sun H."/>
            <person name="Tritt A."/>
            <person name="Yoshinaga Y."/>
            <person name="Zwiers L.-H."/>
            <person name="Turgeon B."/>
            <person name="Goodwin S."/>
            <person name="Spatafora J."/>
            <person name="Crous P."/>
            <person name="Grigoriev I."/>
        </authorList>
    </citation>
    <scope>NUCLEOTIDE SEQUENCE</scope>
    <source>
        <strain evidence="10">CBS 260.36</strain>
    </source>
</reference>
<dbReference type="EMBL" id="ML996092">
    <property type="protein sequence ID" value="KAF2148960.1"/>
    <property type="molecule type" value="Genomic_DNA"/>
</dbReference>
<dbReference type="PANTHER" id="PTHR21704:SF18">
    <property type="entry name" value="NIPPED-B-LIKE PROTEIN"/>
    <property type="match status" value="1"/>
</dbReference>
<keyword evidence="11" id="KW-1185">Reference proteome</keyword>
<dbReference type="Proteomes" id="UP000799439">
    <property type="component" value="Unassembled WGS sequence"/>
</dbReference>
<dbReference type="GO" id="GO:0003682">
    <property type="term" value="F:chromatin binding"/>
    <property type="evidence" value="ECO:0007669"/>
    <property type="project" value="TreeGrafter"/>
</dbReference>
<proteinExistence type="inferred from homology"/>
<dbReference type="OrthoDB" id="418242at2759"/>
<dbReference type="PANTHER" id="PTHR21704">
    <property type="entry name" value="NIPPED-B-LIKE PROTEIN DELANGIN SCC2-RELATED"/>
    <property type="match status" value="1"/>
</dbReference>
<dbReference type="GO" id="GO:0061775">
    <property type="term" value="F:cohesin loader activity"/>
    <property type="evidence" value="ECO:0007669"/>
    <property type="project" value="InterPro"/>
</dbReference>
<dbReference type="InterPro" id="IPR026003">
    <property type="entry name" value="Cohesin_HEAT"/>
</dbReference>
<feature type="compositionally biased region" description="Polar residues" evidence="8">
    <location>
        <begin position="149"/>
        <end position="160"/>
    </location>
</feature>
<comment type="similarity">
    <text evidence="2 6">Belongs to the SCC2/Nipped-B family.</text>
</comment>
<feature type="compositionally biased region" description="Acidic residues" evidence="8">
    <location>
        <begin position="605"/>
        <end position="623"/>
    </location>
</feature>
<feature type="domain" description="Sister chromatid cohesion C-terminal" evidence="9">
    <location>
        <begin position="1397"/>
        <end position="1583"/>
    </location>
</feature>
<dbReference type="Pfam" id="PF12830">
    <property type="entry name" value="Nipped-B_C"/>
    <property type="match status" value="1"/>
</dbReference>
<dbReference type="InterPro" id="IPR033031">
    <property type="entry name" value="Scc2/Nipped-B"/>
</dbReference>
<protein>
    <recommendedName>
        <fullName evidence="6">Sister chromatid cohesion protein</fullName>
    </recommendedName>
</protein>
<evidence type="ECO:0000313" key="11">
    <source>
        <dbReference type="Proteomes" id="UP000799439"/>
    </source>
</evidence>
<dbReference type="Pfam" id="PF12765">
    <property type="entry name" value="Cohesin_HEAT"/>
    <property type="match status" value="1"/>
</dbReference>
<evidence type="ECO:0000256" key="2">
    <source>
        <dbReference type="ARBA" id="ARBA00009252"/>
    </source>
</evidence>
<feature type="compositionally biased region" description="Basic residues" evidence="8">
    <location>
        <begin position="1803"/>
        <end position="1812"/>
    </location>
</feature>
<comment type="caution">
    <text evidence="10">The sequence shown here is derived from an EMBL/GenBank/DDBJ whole genome shotgun (WGS) entry which is preliminary data.</text>
</comment>
<evidence type="ECO:0000256" key="1">
    <source>
        <dbReference type="ARBA" id="ARBA00004123"/>
    </source>
</evidence>
<keyword evidence="4 6" id="KW-0539">Nucleus</keyword>
<evidence type="ECO:0000256" key="7">
    <source>
        <dbReference type="SAM" id="Coils"/>
    </source>
</evidence>
<comment type="subcellular location">
    <subcellularLocation>
        <location evidence="1 6">Nucleus</location>
    </subcellularLocation>
</comment>
<dbReference type="GO" id="GO:0034087">
    <property type="term" value="P:establishment of mitotic sister chromatid cohesion"/>
    <property type="evidence" value="ECO:0007669"/>
    <property type="project" value="TreeGrafter"/>
</dbReference>
<keyword evidence="3 6" id="KW-0677">Repeat</keyword>
<feature type="coiled-coil region" evidence="7">
    <location>
        <begin position="62"/>
        <end position="96"/>
    </location>
</feature>
<evidence type="ECO:0000256" key="4">
    <source>
        <dbReference type="ARBA" id="ARBA00023242"/>
    </source>
</evidence>
<dbReference type="Gene3D" id="1.25.10.10">
    <property type="entry name" value="Leucine-rich Repeat Variant"/>
    <property type="match status" value="1"/>
</dbReference>
<evidence type="ECO:0000256" key="3">
    <source>
        <dbReference type="ARBA" id="ARBA00022737"/>
    </source>
</evidence>
<evidence type="ECO:0000256" key="8">
    <source>
        <dbReference type="SAM" id="MobiDB-lite"/>
    </source>
</evidence>
<dbReference type="SUPFAM" id="SSF48371">
    <property type="entry name" value="ARM repeat"/>
    <property type="match status" value="1"/>
</dbReference>
<evidence type="ECO:0000256" key="5">
    <source>
        <dbReference type="ARBA" id="ARBA00023306"/>
    </source>
</evidence>
<evidence type="ECO:0000256" key="6">
    <source>
        <dbReference type="RuleBase" id="RU364107"/>
    </source>
</evidence>
<dbReference type="InterPro" id="IPR016024">
    <property type="entry name" value="ARM-type_fold"/>
</dbReference>
<dbReference type="CDD" id="cd23958">
    <property type="entry name" value="SCC2"/>
    <property type="match status" value="1"/>
</dbReference>
<name>A0A9P4IWG3_9PEZI</name>
<dbReference type="GO" id="GO:1990414">
    <property type="term" value="P:replication-born double-strand break repair via sister chromatid exchange"/>
    <property type="evidence" value="ECO:0007669"/>
    <property type="project" value="TreeGrafter"/>
</dbReference>
<gene>
    <name evidence="10" type="ORF">K461DRAFT_271547</name>
</gene>
<dbReference type="GO" id="GO:0010468">
    <property type="term" value="P:regulation of gene expression"/>
    <property type="evidence" value="ECO:0007669"/>
    <property type="project" value="InterPro"/>
</dbReference>
<keyword evidence="7" id="KW-0175">Coiled coil</keyword>
<evidence type="ECO:0000259" key="9">
    <source>
        <dbReference type="Pfam" id="PF12830"/>
    </source>
</evidence>
<dbReference type="InterPro" id="IPR011989">
    <property type="entry name" value="ARM-like"/>
</dbReference>
<feature type="compositionally biased region" description="Polar residues" evidence="8">
    <location>
        <begin position="181"/>
        <end position="198"/>
    </location>
</feature>
<dbReference type="InterPro" id="IPR024986">
    <property type="entry name" value="Nipped-B_C"/>
</dbReference>
<feature type="region of interest" description="Disordered" evidence="8">
    <location>
        <begin position="143"/>
        <end position="219"/>
    </location>
</feature>
<dbReference type="GO" id="GO:0140588">
    <property type="term" value="P:chromatin looping"/>
    <property type="evidence" value="ECO:0007669"/>
    <property type="project" value="InterPro"/>
</dbReference>
<organism evidence="10 11">
    <name type="scientific">Myriangium duriaei CBS 260.36</name>
    <dbReference type="NCBI Taxonomy" id="1168546"/>
    <lineage>
        <taxon>Eukaryota</taxon>
        <taxon>Fungi</taxon>
        <taxon>Dikarya</taxon>
        <taxon>Ascomycota</taxon>
        <taxon>Pezizomycotina</taxon>
        <taxon>Dothideomycetes</taxon>
        <taxon>Dothideomycetidae</taxon>
        <taxon>Myriangiales</taxon>
        <taxon>Myriangiaceae</taxon>
        <taxon>Myriangium</taxon>
    </lineage>
</organism>
<keyword evidence="5 6" id="KW-0131">Cell cycle</keyword>
<dbReference type="GO" id="GO:0090694">
    <property type="term" value="C:Scc2-Scc4 cohesin loading complex"/>
    <property type="evidence" value="ECO:0007669"/>
    <property type="project" value="TreeGrafter"/>
</dbReference>
<feature type="region of interest" description="Disordered" evidence="8">
    <location>
        <begin position="1772"/>
        <end position="1826"/>
    </location>
</feature>